<reference evidence="3 4" key="1">
    <citation type="journal article" date="2021" name="Nat. Plants">
        <title>The Taxus genome provides insights into paclitaxel biosynthesis.</title>
        <authorList>
            <person name="Xiong X."/>
            <person name="Gou J."/>
            <person name="Liao Q."/>
            <person name="Li Y."/>
            <person name="Zhou Q."/>
            <person name="Bi G."/>
            <person name="Li C."/>
            <person name="Du R."/>
            <person name="Wang X."/>
            <person name="Sun T."/>
            <person name="Guo L."/>
            <person name="Liang H."/>
            <person name="Lu P."/>
            <person name="Wu Y."/>
            <person name="Zhang Z."/>
            <person name="Ro D.K."/>
            <person name="Shang Y."/>
            <person name="Huang S."/>
            <person name="Yan J."/>
        </authorList>
    </citation>
    <scope>NUCLEOTIDE SEQUENCE [LARGE SCALE GENOMIC DNA]</scope>
    <source>
        <strain evidence="3">Ta-2019</strain>
    </source>
</reference>
<organism evidence="3 4">
    <name type="scientific">Taxus chinensis</name>
    <name type="common">Chinese yew</name>
    <name type="synonym">Taxus wallichiana var. chinensis</name>
    <dbReference type="NCBI Taxonomy" id="29808"/>
    <lineage>
        <taxon>Eukaryota</taxon>
        <taxon>Viridiplantae</taxon>
        <taxon>Streptophyta</taxon>
        <taxon>Embryophyta</taxon>
        <taxon>Tracheophyta</taxon>
        <taxon>Spermatophyta</taxon>
        <taxon>Pinopsida</taxon>
        <taxon>Pinidae</taxon>
        <taxon>Conifers II</taxon>
        <taxon>Cupressales</taxon>
        <taxon>Taxaceae</taxon>
        <taxon>Taxus</taxon>
    </lineage>
</organism>
<dbReference type="AlphaFoldDB" id="A0AA38GRX6"/>
<feature type="domain" description="Translocase of chloroplast 159/132 membrane anchor" evidence="2">
    <location>
        <begin position="260"/>
        <end position="294"/>
    </location>
</feature>
<feature type="region of interest" description="Disordered" evidence="1">
    <location>
        <begin position="156"/>
        <end position="179"/>
    </location>
</feature>
<gene>
    <name evidence="3" type="ORF">KI387_007386</name>
</gene>
<dbReference type="InterPro" id="IPR024283">
    <property type="entry name" value="TOC159_MAD"/>
</dbReference>
<keyword evidence="4" id="KW-1185">Reference proteome</keyword>
<evidence type="ECO:0000313" key="3">
    <source>
        <dbReference type="EMBL" id="KAH9327208.1"/>
    </source>
</evidence>
<sequence length="294" mass="33869">MWCSILAANGTSTSRASQALRRIRPVEIQDFENNETREKLQMIRVKFLRLAHRLGQTPHNVVVAQVLYRLGLVEQLRGSRNSNRIGAFSFDRASVIAEQQEAAGQEGLDFTCTIMVLGKMGVGKSASINSIFDEVKSDTDAFHLGIKKSRAQLKMPEEQLGDEDVSEEELEDVSDEEDEFEYDKLPNFRPLKNVELNELSKEQKEAYYKEVEHREKLFMKKQLKEERQHRRLMRKMKAAVKEKIGNARNMEEENVGLEPVPVPMPDMALPPSFNAENPSHRYRYLDSESNQWLV</sequence>
<comment type="caution">
    <text evidence="3">The sequence shown here is derived from an EMBL/GenBank/DDBJ whole genome shotgun (WGS) entry which is preliminary data.</text>
</comment>
<dbReference type="Gene3D" id="3.40.50.300">
    <property type="entry name" value="P-loop containing nucleotide triphosphate hydrolases"/>
    <property type="match status" value="1"/>
</dbReference>
<name>A0AA38GRX6_TAXCH</name>
<evidence type="ECO:0000256" key="1">
    <source>
        <dbReference type="SAM" id="MobiDB-lite"/>
    </source>
</evidence>
<evidence type="ECO:0000259" key="2">
    <source>
        <dbReference type="Pfam" id="PF11886"/>
    </source>
</evidence>
<protein>
    <recommendedName>
        <fullName evidence="2">Translocase of chloroplast 159/132 membrane anchor domain-containing protein</fullName>
    </recommendedName>
</protein>
<dbReference type="Proteomes" id="UP000824469">
    <property type="component" value="Unassembled WGS sequence"/>
</dbReference>
<proteinExistence type="predicted"/>
<accession>A0AA38GRX6</accession>
<dbReference type="EMBL" id="JAHRHJ020000002">
    <property type="protein sequence ID" value="KAH9327208.1"/>
    <property type="molecule type" value="Genomic_DNA"/>
</dbReference>
<dbReference type="InterPro" id="IPR027417">
    <property type="entry name" value="P-loop_NTPase"/>
</dbReference>
<feature type="compositionally biased region" description="Acidic residues" evidence="1">
    <location>
        <begin position="159"/>
        <end position="179"/>
    </location>
</feature>
<evidence type="ECO:0000313" key="4">
    <source>
        <dbReference type="Proteomes" id="UP000824469"/>
    </source>
</evidence>
<dbReference type="Pfam" id="PF11886">
    <property type="entry name" value="TOC159_MAD"/>
    <property type="match status" value="1"/>
</dbReference>